<feature type="compositionally biased region" description="Basic and acidic residues" evidence="5">
    <location>
        <begin position="486"/>
        <end position="495"/>
    </location>
</feature>
<dbReference type="InterPro" id="IPR008271">
    <property type="entry name" value="Ser/Thr_kinase_AS"/>
</dbReference>
<evidence type="ECO:0000256" key="3">
    <source>
        <dbReference type="ARBA" id="ARBA00022840"/>
    </source>
</evidence>
<feature type="region of interest" description="Disordered" evidence="5">
    <location>
        <begin position="296"/>
        <end position="320"/>
    </location>
</feature>
<keyword evidence="2 4" id="KW-0547">Nucleotide-binding</keyword>
<name>A0AA36IYJ5_9DINO</name>
<feature type="region of interest" description="Disordered" evidence="5">
    <location>
        <begin position="471"/>
        <end position="495"/>
    </location>
</feature>
<dbReference type="FunFam" id="1.10.510.10:FF:000571">
    <property type="entry name" value="Maternal embryonic leucine zipper kinase"/>
    <property type="match status" value="1"/>
</dbReference>
<keyword evidence="3 4" id="KW-0067">ATP-binding</keyword>
<accession>A0AA36IYJ5</accession>
<dbReference type="CDD" id="cd05117">
    <property type="entry name" value="STKc_CAMK"/>
    <property type="match status" value="1"/>
</dbReference>
<evidence type="ECO:0000259" key="6">
    <source>
        <dbReference type="PROSITE" id="PS50011"/>
    </source>
</evidence>
<dbReference type="PROSITE" id="PS00107">
    <property type="entry name" value="PROTEIN_KINASE_ATP"/>
    <property type="match status" value="1"/>
</dbReference>
<dbReference type="SMART" id="SM00220">
    <property type="entry name" value="S_TKc"/>
    <property type="match status" value="1"/>
</dbReference>
<dbReference type="PANTHER" id="PTHR24347">
    <property type="entry name" value="SERINE/THREONINE-PROTEIN KINASE"/>
    <property type="match status" value="1"/>
</dbReference>
<dbReference type="Pfam" id="PF00069">
    <property type="entry name" value="Pkinase"/>
    <property type="match status" value="1"/>
</dbReference>
<sequence>MSGERIGAGGFGFVYRAASKASGQHVAVKAVPKLDLKRAPSTAPEQLGQMRRRDAQRLNEEILIMRMLDHPNIVQLFETFEDEGNVYLVMELCSGGELLGYILNSGFHTESLAASIMSQVFQAVKYMHSVRVCHRDLKHSNTLLLSQAPFRENCVKIVDFGLACRFEPHEPMRQCAGTAIYVAPQVLECKYYHHVDLWSCGVLLYILLCGYPPFRGDTDAAIMTAIRRGNYSFPSSDWSFVSEDAKSLIRSLLKMKVKERITVENALQHRWIKEPKGEEILSKALERMRRFIAHQQKTQDLNPEQDAGSPLGEGLGTMGSQSSIATRIPQAGGFWFKDLQNQWAALTAAVGSVMSGSKKAGVAPLPEAQDLAPIGKLLEKELSPSQCFRHKHVEEEMSPSAVFKKKHVEEIVPEFAAANAVLEEDPLHNFDSPKNKELIVDGPYKAVPLCSLQPGKALVHLCSSEKPICAPALDDDLPPPPSPPDSPRENDGDESRAYVGQQLEFYSKTAQRWLPCEVINVRSDSAIMVNVKPNTWLTLEDQKARIRSPLRRSFSAKSMQDAAAVEVHDIDDLTSSQSPSLTLGQAVEYFSASANRWIPCRVTNIDAAKSIQVDVKPGCWIPVHYQKQHIRPVEAQGGRSEVPRSLADVELEYYSLNLSAWIPCAILEQDAETGSIVIDALPYAWITPAQQATYLRAAAAVRLRVPLIGDKVVYFSGSHKRWLPTIITDVGDGDEVELEIKPGVWICREAQNKLLRWCSSQL</sequence>
<dbReference type="AlphaFoldDB" id="A0AA36IYJ5"/>
<dbReference type="Proteomes" id="UP001178507">
    <property type="component" value="Unassembled WGS sequence"/>
</dbReference>
<comment type="caution">
    <text evidence="7">The sequence shown here is derived from an EMBL/GenBank/DDBJ whole genome shotgun (WGS) entry which is preliminary data.</text>
</comment>
<evidence type="ECO:0000256" key="4">
    <source>
        <dbReference type="PROSITE-ProRule" id="PRU10141"/>
    </source>
</evidence>
<dbReference type="SUPFAM" id="SSF56112">
    <property type="entry name" value="Protein kinase-like (PK-like)"/>
    <property type="match status" value="1"/>
</dbReference>
<feature type="domain" description="Protein kinase" evidence="6">
    <location>
        <begin position="1"/>
        <end position="272"/>
    </location>
</feature>
<dbReference type="PROSITE" id="PS00108">
    <property type="entry name" value="PROTEIN_KINASE_ST"/>
    <property type="match status" value="1"/>
</dbReference>
<evidence type="ECO:0000256" key="1">
    <source>
        <dbReference type="ARBA" id="ARBA00011245"/>
    </source>
</evidence>
<dbReference type="GO" id="GO:0004672">
    <property type="term" value="F:protein kinase activity"/>
    <property type="evidence" value="ECO:0007669"/>
    <property type="project" value="InterPro"/>
</dbReference>
<dbReference type="PROSITE" id="PS50011">
    <property type="entry name" value="PROTEIN_KINASE_DOM"/>
    <property type="match status" value="1"/>
</dbReference>
<evidence type="ECO:0000256" key="2">
    <source>
        <dbReference type="ARBA" id="ARBA00022741"/>
    </source>
</evidence>
<organism evidence="7 8">
    <name type="scientific">Effrenium voratum</name>
    <dbReference type="NCBI Taxonomy" id="2562239"/>
    <lineage>
        <taxon>Eukaryota</taxon>
        <taxon>Sar</taxon>
        <taxon>Alveolata</taxon>
        <taxon>Dinophyceae</taxon>
        <taxon>Suessiales</taxon>
        <taxon>Symbiodiniaceae</taxon>
        <taxon>Effrenium</taxon>
    </lineage>
</organism>
<evidence type="ECO:0000256" key="5">
    <source>
        <dbReference type="SAM" id="MobiDB-lite"/>
    </source>
</evidence>
<evidence type="ECO:0000313" key="8">
    <source>
        <dbReference type="Proteomes" id="UP001178507"/>
    </source>
</evidence>
<dbReference type="EMBL" id="CAUJNA010003101">
    <property type="protein sequence ID" value="CAJ1395233.1"/>
    <property type="molecule type" value="Genomic_DNA"/>
</dbReference>
<dbReference type="InterPro" id="IPR000719">
    <property type="entry name" value="Prot_kinase_dom"/>
</dbReference>
<dbReference type="InterPro" id="IPR017441">
    <property type="entry name" value="Protein_kinase_ATP_BS"/>
</dbReference>
<dbReference type="InterPro" id="IPR011009">
    <property type="entry name" value="Kinase-like_dom_sf"/>
</dbReference>
<dbReference type="Gene3D" id="1.10.510.10">
    <property type="entry name" value="Transferase(Phosphotransferase) domain 1"/>
    <property type="match status" value="1"/>
</dbReference>
<feature type="binding site" evidence="4">
    <location>
        <position position="29"/>
    </location>
    <ligand>
        <name>ATP</name>
        <dbReference type="ChEBI" id="CHEBI:30616"/>
    </ligand>
</feature>
<evidence type="ECO:0000313" key="7">
    <source>
        <dbReference type="EMBL" id="CAJ1395233.1"/>
    </source>
</evidence>
<gene>
    <name evidence="7" type="ORF">EVOR1521_LOCUS19700</name>
</gene>
<reference evidence="7" key="1">
    <citation type="submission" date="2023-08" db="EMBL/GenBank/DDBJ databases">
        <authorList>
            <person name="Chen Y."/>
            <person name="Shah S."/>
            <person name="Dougan E. K."/>
            <person name="Thang M."/>
            <person name="Chan C."/>
        </authorList>
    </citation>
    <scope>NUCLEOTIDE SEQUENCE</scope>
</reference>
<dbReference type="GO" id="GO:0005524">
    <property type="term" value="F:ATP binding"/>
    <property type="evidence" value="ECO:0007669"/>
    <property type="project" value="UniProtKB-UniRule"/>
</dbReference>
<protein>
    <recommendedName>
        <fullName evidence="6">Protein kinase domain-containing protein</fullName>
    </recommendedName>
</protein>
<keyword evidence="8" id="KW-1185">Reference proteome</keyword>
<proteinExistence type="predicted"/>
<comment type="subunit">
    <text evidence="1">Monomer.</text>
</comment>